<dbReference type="GO" id="GO:0008420">
    <property type="term" value="F:RNA polymerase II CTD heptapeptide repeat phosphatase activity"/>
    <property type="evidence" value="ECO:0007669"/>
    <property type="project" value="InterPro"/>
</dbReference>
<comment type="catalytic activity">
    <reaction evidence="5">
        <text>O-phospho-L-seryl-[protein] + H2O = L-seryl-[protein] + phosphate</text>
        <dbReference type="Rhea" id="RHEA:20629"/>
        <dbReference type="Rhea" id="RHEA-COMP:9863"/>
        <dbReference type="Rhea" id="RHEA-COMP:11604"/>
        <dbReference type="ChEBI" id="CHEBI:15377"/>
        <dbReference type="ChEBI" id="CHEBI:29999"/>
        <dbReference type="ChEBI" id="CHEBI:43474"/>
        <dbReference type="ChEBI" id="CHEBI:83421"/>
        <dbReference type="EC" id="3.1.3.16"/>
    </reaction>
</comment>
<evidence type="ECO:0000256" key="1">
    <source>
        <dbReference type="ARBA" id="ARBA00004123"/>
    </source>
</evidence>
<proteinExistence type="predicted"/>
<keyword evidence="4" id="KW-0539">Nucleus</keyword>
<sequence>MLQLITATTAASNSFVTLIHSLLGKLVAGEIHGTKRGNPEEPGHSSLSLNSPKTPSCRIIETATIDDNETGQKGLDIVLSHRRVVLIVDDTPTVWAENDRENVLTISPYFFFGKQKGSTESVFYDESKEHDGELDRVLAVLSEVHFRFYYYDNFEGDCGSRDVVKVLERVRTISPLLFEPPEIKKISLSHSNSLFLSRSISHLSFFPAGDQRNTTHSSFPPQNLNLGFSIFAAPSSSLPRSCTAWVPHRRLEASKSGIIIKIWIGAGRQTTPSIPSPPHVFSSLLAPP</sequence>
<dbReference type="Gene3D" id="3.40.50.1000">
    <property type="entry name" value="HAD superfamily/HAD-like"/>
    <property type="match status" value="1"/>
</dbReference>
<evidence type="ECO:0000313" key="8">
    <source>
        <dbReference type="EMBL" id="VFQ98311.1"/>
    </source>
</evidence>
<keyword evidence="9" id="KW-1185">Reference proteome</keyword>
<evidence type="ECO:0000256" key="2">
    <source>
        <dbReference type="ARBA" id="ARBA00013081"/>
    </source>
</evidence>
<dbReference type="InterPro" id="IPR039189">
    <property type="entry name" value="Fcp1"/>
</dbReference>
<evidence type="ECO:0000256" key="6">
    <source>
        <dbReference type="ARBA" id="ARBA00048336"/>
    </source>
</evidence>
<dbReference type="PANTHER" id="PTHR23081">
    <property type="entry name" value="RNA POLYMERASE II CTD PHOSPHATASE"/>
    <property type="match status" value="1"/>
</dbReference>
<keyword evidence="3" id="KW-0378">Hydrolase</keyword>
<dbReference type="Proteomes" id="UP000595140">
    <property type="component" value="Unassembled WGS sequence"/>
</dbReference>
<feature type="compositionally biased region" description="Polar residues" evidence="7">
    <location>
        <begin position="45"/>
        <end position="54"/>
    </location>
</feature>
<gene>
    <name evidence="8" type="ORF">CCAM_LOCUS40087</name>
</gene>
<comment type="catalytic activity">
    <reaction evidence="6">
        <text>O-phospho-L-threonyl-[protein] + H2O = L-threonyl-[protein] + phosphate</text>
        <dbReference type="Rhea" id="RHEA:47004"/>
        <dbReference type="Rhea" id="RHEA-COMP:11060"/>
        <dbReference type="Rhea" id="RHEA-COMP:11605"/>
        <dbReference type="ChEBI" id="CHEBI:15377"/>
        <dbReference type="ChEBI" id="CHEBI:30013"/>
        <dbReference type="ChEBI" id="CHEBI:43474"/>
        <dbReference type="ChEBI" id="CHEBI:61977"/>
        <dbReference type="EC" id="3.1.3.16"/>
    </reaction>
</comment>
<feature type="region of interest" description="Disordered" evidence="7">
    <location>
        <begin position="33"/>
        <end position="54"/>
    </location>
</feature>
<dbReference type="EC" id="3.1.3.16" evidence="2"/>
<organism evidence="8 9">
    <name type="scientific">Cuscuta campestris</name>
    <dbReference type="NCBI Taxonomy" id="132261"/>
    <lineage>
        <taxon>Eukaryota</taxon>
        <taxon>Viridiplantae</taxon>
        <taxon>Streptophyta</taxon>
        <taxon>Embryophyta</taxon>
        <taxon>Tracheophyta</taxon>
        <taxon>Spermatophyta</taxon>
        <taxon>Magnoliopsida</taxon>
        <taxon>eudicotyledons</taxon>
        <taxon>Gunneridae</taxon>
        <taxon>Pentapetalae</taxon>
        <taxon>asterids</taxon>
        <taxon>lamiids</taxon>
        <taxon>Solanales</taxon>
        <taxon>Convolvulaceae</taxon>
        <taxon>Cuscuteae</taxon>
        <taxon>Cuscuta</taxon>
        <taxon>Cuscuta subgen. Grammica</taxon>
        <taxon>Cuscuta sect. Cleistogrammica</taxon>
    </lineage>
</organism>
<evidence type="ECO:0000256" key="5">
    <source>
        <dbReference type="ARBA" id="ARBA00047761"/>
    </source>
</evidence>
<protein>
    <recommendedName>
        <fullName evidence="2">protein-serine/threonine phosphatase</fullName>
        <ecNumber evidence="2">3.1.3.16</ecNumber>
    </recommendedName>
</protein>
<dbReference type="PANTHER" id="PTHR23081:SF36">
    <property type="entry name" value="RNA POLYMERASE II SUBUNIT A C-TERMINAL DOMAIN PHOSPHATASE"/>
    <property type="match status" value="1"/>
</dbReference>
<evidence type="ECO:0000256" key="4">
    <source>
        <dbReference type="ARBA" id="ARBA00023242"/>
    </source>
</evidence>
<dbReference type="OrthoDB" id="10249888at2759"/>
<dbReference type="AlphaFoldDB" id="A0A484NA92"/>
<accession>A0A484NA92</accession>
<comment type="subcellular location">
    <subcellularLocation>
        <location evidence="1">Nucleus</location>
    </subcellularLocation>
</comment>
<dbReference type="InterPro" id="IPR023214">
    <property type="entry name" value="HAD_sf"/>
</dbReference>
<evidence type="ECO:0000256" key="7">
    <source>
        <dbReference type="SAM" id="MobiDB-lite"/>
    </source>
</evidence>
<reference evidence="8 9" key="1">
    <citation type="submission" date="2018-04" db="EMBL/GenBank/DDBJ databases">
        <authorList>
            <person name="Vogel A."/>
        </authorList>
    </citation>
    <scope>NUCLEOTIDE SEQUENCE [LARGE SCALE GENOMIC DNA]</scope>
</reference>
<evidence type="ECO:0000256" key="3">
    <source>
        <dbReference type="ARBA" id="ARBA00022801"/>
    </source>
</evidence>
<name>A0A484NA92_9ASTE</name>
<dbReference type="EMBL" id="OOIL02006581">
    <property type="protein sequence ID" value="VFQ98311.1"/>
    <property type="molecule type" value="Genomic_DNA"/>
</dbReference>
<dbReference type="GO" id="GO:0005634">
    <property type="term" value="C:nucleus"/>
    <property type="evidence" value="ECO:0007669"/>
    <property type="project" value="UniProtKB-SubCell"/>
</dbReference>
<evidence type="ECO:0000313" key="9">
    <source>
        <dbReference type="Proteomes" id="UP000595140"/>
    </source>
</evidence>